<keyword evidence="1" id="KW-0472">Membrane</keyword>
<sequence length="242" mass="27549">MENFPWQVGLIFGLIAMLTVYTFYKATNSSKLFLWGAIGWIVIQGIASVSGFYAVTDAMPPRILFLIAPAFLIILYLFLAPRGRLFQEGMDIHMLMVIHIIRAPLELVTCWLFLCRALPYEMTFVGGNPDLLAGMTVPVVYYLGLMRRKVRWQMLIVWNVVGIGLLVNSFFRCLLSAPLIFQTYAFEQPNLAVLHFPLIFLPGCVVPIMLFAHVVVIRKLLIQYRFTPKSSPVADKFSIHPF</sequence>
<dbReference type="Proteomes" id="UP000680038">
    <property type="component" value="Unassembled WGS sequence"/>
</dbReference>
<feature type="transmembrane region" description="Helical" evidence="1">
    <location>
        <begin position="92"/>
        <end position="114"/>
    </location>
</feature>
<evidence type="ECO:0000313" key="3">
    <source>
        <dbReference type="Proteomes" id="UP000680038"/>
    </source>
</evidence>
<feature type="transmembrane region" description="Helical" evidence="1">
    <location>
        <begin position="61"/>
        <end position="80"/>
    </location>
</feature>
<reference evidence="2" key="1">
    <citation type="submission" date="2021-04" db="EMBL/GenBank/DDBJ databases">
        <authorList>
            <person name="Rodrigo-Torres L."/>
            <person name="Arahal R. D."/>
            <person name="Lucena T."/>
        </authorList>
    </citation>
    <scope>NUCLEOTIDE SEQUENCE</scope>
    <source>
        <strain evidence="2">CECT 9275</strain>
    </source>
</reference>
<feature type="transmembrane region" description="Helical" evidence="1">
    <location>
        <begin position="193"/>
        <end position="216"/>
    </location>
</feature>
<proteinExistence type="predicted"/>
<evidence type="ECO:0000313" key="2">
    <source>
        <dbReference type="EMBL" id="CAG4990209.1"/>
    </source>
</evidence>
<protein>
    <submittedName>
        <fullName evidence="2">Uncharacterized protein</fullName>
    </submittedName>
</protein>
<feature type="transmembrane region" description="Helical" evidence="1">
    <location>
        <begin position="126"/>
        <end position="144"/>
    </location>
</feature>
<evidence type="ECO:0000256" key="1">
    <source>
        <dbReference type="SAM" id="Phobius"/>
    </source>
</evidence>
<keyword evidence="1" id="KW-0812">Transmembrane</keyword>
<name>A0A916J8F8_9BACT</name>
<feature type="transmembrane region" description="Helical" evidence="1">
    <location>
        <begin position="33"/>
        <end position="55"/>
    </location>
</feature>
<comment type="caution">
    <text evidence="2">The sequence shown here is derived from an EMBL/GenBank/DDBJ whole genome shotgun (WGS) entry which is preliminary data.</text>
</comment>
<dbReference type="EMBL" id="CAJRAF010000001">
    <property type="protein sequence ID" value="CAG4990209.1"/>
    <property type="molecule type" value="Genomic_DNA"/>
</dbReference>
<accession>A0A916J8F8</accession>
<feature type="transmembrane region" description="Helical" evidence="1">
    <location>
        <begin position="6"/>
        <end position="24"/>
    </location>
</feature>
<organism evidence="2 3">
    <name type="scientific">Dyadobacter helix</name>
    <dbReference type="NCBI Taxonomy" id="2822344"/>
    <lineage>
        <taxon>Bacteria</taxon>
        <taxon>Pseudomonadati</taxon>
        <taxon>Bacteroidota</taxon>
        <taxon>Cytophagia</taxon>
        <taxon>Cytophagales</taxon>
        <taxon>Spirosomataceae</taxon>
        <taxon>Dyadobacter</taxon>
    </lineage>
</organism>
<dbReference type="RefSeq" id="WP_215237236.1">
    <property type="nucleotide sequence ID" value="NZ_CAJRAF010000001.1"/>
</dbReference>
<keyword evidence="3" id="KW-1185">Reference proteome</keyword>
<dbReference type="AlphaFoldDB" id="A0A916J8F8"/>
<gene>
    <name evidence="2" type="ORF">DYBT9275_00478</name>
</gene>
<keyword evidence="1" id="KW-1133">Transmembrane helix</keyword>
<feature type="transmembrane region" description="Helical" evidence="1">
    <location>
        <begin position="156"/>
        <end position="181"/>
    </location>
</feature>